<dbReference type="EMBL" id="FNRM01000001">
    <property type="protein sequence ID" value="SEA10288.1"/>
    <property type="molecule type" value="Genomic_DNA"/>
</dbReference>
<dbReference type="InterPro" id="IPR002104">
    <property type="entry name" value="Integrase_catalytic"/>
</dbReference>
<evidence type="ECO:0000256" key="4">
    <source>
        <dbReference type="ARBA" id="ARBA00023172"/>
    </source>
</evidence>
<dbReference type="Gene3D" id="1.10.150.130">
    <property type="match status" value="1"/>
</dbReference>
<keyword evidence="3" id="KW-0238">DNA-binding</keyword>
<dbReference type="InterPro" id="IPR025166">
    <property type="entry name" value="Integrase_DNA_bind_dom"/>
</dbReference>
<dbReference type="AlphaFoldDB" id="A0A1H3YHD1"/>
<evidence type="ECO:0000313" key="7">
    <source>
        <dbReference type="Proteomes" id="UP000198773"/>
    </source>
</evidence>
<keyword evidence="4" id="KW-0233">DNA recombination</keyword>
<dbReference type="Pfam" id="PF00589">
    <property type="entry name" value="Phage_integrase"/>
    <property type="match status" value="1"/>
</dbReference>
<dbReference type="InterPro" id="IPR010998">
    <property type="entry name" value="Integrase_recombinase_N"/>
</dbReference>
<gene>
    <name evidence="6" type="ORF">SAMN04488051_101666</name>
</gene>
<dbReference type="STRING" id="152573.SAMN04488051_101666"/>
<sequence>MGSLTAKKVESLIKGKPGRYADGEGLYLCVPKSGKSFWFLRYTASSKRREMTLGQCAHMSLSEARAEAVTQKKHLVVEKVDPLFLKQRAKQHKLQTVDDLFADWHKGNIKRLKHPNIPERVYLKDIAPHIGTAAPSKVVARDIQYIIETITNSGRPTIANDALLYLKQLFNHAIKLDVVGANPASAFTVSDAGGVEQSKDRALSMAELTRVFEVFRENKDSFARENYLACALLLTLGVRKSELTEASWQEIDLEAGVWELPKERSKSGVGISIPLPELCIHWFKELQIRAAGAPYVFPNRRSSKRPFMGPDTLNRAITKLFGHEAGKKKQPPNKMGDIAHFTVHDLRRTCRTLLAQLGVPGHVAERCLNHKLRGVEGIYNQHDYFEERKEALERLSGHLESLIQSNSD</sequence>
<dbReference type="Gene3D" id="3.30.160.390">
    <property type="entry name" value="Integrase, DNA-binding domain"/>
    <property type="match status" value="1"/>
</dbReference>
<dbReference type="Gene3D" id="1.10.443.10">
    <property type="entry name" value="Intergrase catalytic core"/>
    <property type="match status" value="1"/>
</dbReference>
<organism evidence="6 7">
    <name type="scientific">Alkalimonas amylolytica</name>
    <dbReference type="NCBI Taxonomy" id="152573"/>
    <lineage>
        <taxon>Bacteria</taxon>
        <taxon>Pseudomonadati</taxon>
        <taxon>Pseudomonadota</taxon>
        <taxon>Gammaproteobacteria</taxon>
        <taxon>Alkalimonas</taxon>
    </lineage>
</organism>
<evidence type="ECO:0000256" key="2">
    <source>
        <dbReference type="ARBA" id="ARBA00022908"/>
    </source>
</evidence>
<evidence type="ECO:0000256" key="3">
    <source>
        <dbReference type="ARBA" id="ARBA00023125"/>
    </source>
</evidence>
<name>A0A1H3YHD1_ALKAM</name>
<dbReference type="SUPFAM" id="SSF56349">
    <property type="entry name" value="DNA breaking-rejoining enzymes"/>
    <property type="match status" value="1"/>
</dbReference>
<dbReference type="GO" id="GO:0015074">
    <property type="term" value="P:DNA integration"/>
    <property type="evidence" value="ECO:0007669"/>
    <property type="project" value="UniProtKB-KW"/>
</dbReference>
<reference evidence="6 7" key="1">
    <citation type="submission" date="2016-10" db="EMBL/GenBank/DDBJ databases">
        <authorList>
            <person name="de Groot N.N."/>
        </authorList>
    </citation>
    <scope>NUCLEOTIDE SEQUENCE [LARGE SCALE GENOMIC DNA]</scope>
    <source>
        <strain evidence="6 7">CGMCC 1.3430</strain>
    </source>
</reference>
<dbReference type="PANTHER" id="PTHR30629">
    <property type="entry name" value="PROPHAGE INTEGRASE"/>
    <property type="match status" value="1"/>
</dbReference>
<dbReference type="GO" id="GO:0003677">
    <property type="term" value="F:DNA binding"/>
    <property type="evidence" value="ECO:0007669"/>
    <property type="project" value="UniProtKB-KW"/>
</dbReference>
<evidence type="ECO:0000256" key="1">
    <source>
        <dbReference type="ARBA" id="ARBA00008857"/>
    </source>
</evidence>
<keyword evidence="2" id="KW-0229">DNA integration</keyword>
<protein>
    <submittedName>
        <fullName evidence="6">Integrase</fullName>
    </submittedName>
</protein>
<dbReference type="PANTHER" id="PTHR30629:SF2">
    <property type="entry name" value="PROPHAGE INTEGRASE INTS-RELATED"/>
    <property type="match status" value="1"/>
</dbReference>
<evidence type="ECO:0000313" key="6">
    <source>
        <dbReference type="EMBL" id="SEA10288.1"/>
    </source>
</evidence>
<proteinExistence type="inferred from homology"/>
<dbReference type="InterPro" id="IPR011010">
    <property type="entry name" value="DNA_brk_join_enz"/>
</dbReference>
<comment type="similarity">
    <text evidence="1">Belongs to the 'phage' integrase family.</text>
</comment>
<keyword evidence="7" id="KW-1185">Reference proteome</keyword>
<dbReference type="CDD" id="cd00801">
    <property type="entry name" value="INT_P4_C"/>
    <property type="match status" value="1"/>
</dbReference>
<evidence type="ECO:0000259" key="5">
    <source>
        <dbReference type="PROSITE" id="PS51898"/>
    </source>
</evidence>
<dbReference type="InterPro" id="IPR038488">
    <property type="entry name" value="Integrase_DNA-bd_sf"/>
</dbReference>
<dbReference type="PROSITE" id="PS51898">
    <property type="entry name" value="TYR_RECOMBINASE"/>
    <property type="match status" value="1"/>
</dbReference>
<dbReference type="Proteomes" id="UP000198773">
    <property type="component" value="Unassembled WGS sequence"/>
</dbReference>
<feature type="domain" description="Tyr recombinase" evidence="5">
    <location>
        <begin position="198"/>
        <end position="393"/>
    </location>
</feature>
<dbReference type="Pfam" id="PF13356">
    <property type="entry name" value="Arm-DNA-bind_3"/>
    <property type="match status" value="1"/>
</dbReference>
<dbReference type="GO" id="GO:0006310">
    <property type="term" value="P:DNA recombination"/>
    <property type="evidence" value="ECO:0007669"/>
    <property type="project" value="UniProtKB-KW"/>
</dbReference>
<dbReference type="OrthoDB" id="9795573at2"/>
<accession>A0A1H3YHD1</accession>
<dbReference type="InterPro" id="IPR013762">
    <property type="entry name" value="Integrase-like_cat_sf"/>
</dbReference>
<dbReference type="RefSeq" id="WP_091339363.1">
    <property type="nucleotide sequence ID" value="NZ_FNRM01000001.1"/>
</dbReference>
<dbReference type="InterPro" id="IPR050808">
    <property type="entry name" value="Phage_Integrase"/>
</dbReference>